<proteinExistence type="predicted"/>
<dbReference type="Proteomes" id="UP001224661">
    <property type="component" value="Unassembled WGS sequence"/>
</dbReference>
<protein>
    <recommendedName>
        <fullName evidence="4">Secreted protein</fullName>
    </recommendedName>
</protein>
<keyword evidence="3" id="KW-1185">Reference proteome</keyword>
<name>A0ABT6RWH9_9ACTN</name>
<organism evidence="2 3">
    <name type="scientific">Streptomyces solicavernae</name>
    <dbReference type="NCBI Taxonomy" id="3043614"/>
    <lineage>
        <taxon>Bacteria</taxon>
        <taxon>Bacillati</taxon>
        <taxon>Actinomycetota</taxon>
        <taxon>Actinomycetes</taxon>
        <taxon>Kitasatosporales</taxon>
        <taxon>Streptomycetaceae</taxon>
        <taxon>Streptomyces</taxon>
    </lineage>
</organism>
<feature type="signal peptide" evidence="1">
    <location>
        <begin position="1"/>
        <end position="22"/>
    </location>
</feature>
<evidence type="ECO:0000256" key="1">
    <source>
        <dbReference type="SAM" id="SignalP"/>
    </source>
</evidence>
<evidence type="ECO:0008006" key="4">
    <source>
        <dbReference type="Google" id="ProtNLM"/>
    </source>
</evidence>
<keyword evidence="1" id="KW-0732">Signal</keyword>
<sequence length="140" mass="14150">MRRCRALIGALTAALCVLLALALATDSAVTHPGGPTPAAGTPYTAVAAAPVSPVAVGQGRGAANVEHDRHPGPFDDCRHRRAIRVSAAVSAPQSEPCACCAAPEPAVHPARTPESVTGHAAVAAVPDPGERPSLLQVFRC</sequence>
<gene>
    <name evidence="2" type="ORF">QIS99_21760</name>
</gene>
<evidence type="ECO:0000313" key="3">
    <source>
        <dbReference type="Proteomes" id="UP001224661"/>
    </source>
</evidence>
<dbReference type="RefSeq" id="WP_282515248.1">
    <property type="nucleotide sequence ID" value="NZ_JASCIR010000020.1"/>
</dbReference>
<feature type="chain" id="PRO_5045880104" description="Secreted protein" evidence="1">
    <location>
        <begin position="23"/>
        <end position="140"/>
    </location>
</feature>
<accession>A0ABT6RWH9</accession>
<comment type="caution">
    <text evidence="2">The sequence shown here is derived from an EMBL/GenBank/DDBJ whole genome shotgun (WGS) entry which is preliminary data.</text>
</comment>
<reference evidence="2 3" key="1">
    <citation type="submission" date="2023-05" db="EMBL/GenBank/DDBJ databases">
        <title>Draft genome sequence of Streptomyces sp. B-S-A8 isolated from a cave soil in Thailand.</title>
        <authorList>
            <person name="Chamroensaksri N."/>
            <person name="Muangham S."/>
        </authorList>
    </citation>
    <scope>NUCLEOTIDE SEQUENCE [LARGE SCALE GENOMIC DNA]</scope>
    <source>
        <strain evidence="2 3">B-S-A8</strain>
    </source>
</reference>
<dbReference type="EMBL" id="JASCIR010000020">
    <property type="protein sequence ID" value="MDI3388797.1"/>
    <property type="molecule type" value="Genomic_DNA"/>
</dbReference>
<evidence type="ECO:0000313" key="2">
    <source>
        <dbReference type="EMBL" id="MDI3388797.1"/>
    </source>
</evidence>